<organism evidence="11 12">
    <name type="scientific">Callosobruchus maculatus</name>
    <name type="common">Southern cowpea weevil</name>
    <name type="synonym">Pulse bruchid</name>
    <dbReference type="NCBI Taxonomy" id="64391"/>
    <lineage>
        <taxon>Eukaryota</taxon>
        <taxon>Metazoa</taxon>
        <taxon>Ecdysozoa</taxon>
        <taxon>Arthropoda</taxon>
        <taxon>Hexapoda</taxon>
        <taxon>Insecta</taxon>
        <taxon>Pterygota</taxon>
        <taxon>Neoptera</taxon>
        <taxon>Endopterygota</taxon>
        <taxon>Coleoptera</taxon>
        <taxon>Polyphaga</taxon>
        <taxon>Cucujiformia</taxon>
        <taxon>Chrysomeloidea</taxon>
        <taxon>Chrysomelidae</taxon>
        <taxon>Bruchinae</taxon>
        <taxon>Bruchini</taxon>
        <taxon>Callosobruchus</taxon>
    </lineage>
</organism>
<evidence type="ECO:0000256" key="2">
    <source>
        <dbReference type="ARBA" id="ARBA00022729"/>
    </source>
</evidence>
<dbReference type="GO" id="GO:0008241">
    <property type="term" value="F:peptidyl-dipeptidase activity"/>
    <property type="evidence" value="ECO:0007669"/>
    <property type="project" value="InterPro"/>
</dbReference>
<dbReference type="EMBL" id="CAACVG010012696">
    <property type="protein sequence ID" value="VEN60702.1"/>
    <property type="molecule type" value="Genomic_DNA"/>
</dbReference>
<dbReference type="InterPro" id="IPR001548">
    <property type="entry name" value="Peptidase_M2"/>
</dbReference>
<keyword evidence="10" id="KW-0482">Metalloprotease</keyword>
<evidence type="ECO:0000256" key="3">
    <source>
        <dbReference type="ARBA" id="ARBA00023157"/>
    </source>
</evidence>
<comment type="caution">
    <text evidence="9">Lacks conserved residue(s) required for the propagation of feature annotation.</text>
</comment>
<feature type="binding site" evidence="8">
    <location>
        <position position="171"/>
    </location>
    <ligand>
        <name>Zn(2+)</name>
        <dbReference type="ChEBI" id="CHEBI:29105"/>
        <label>2</label>
        <note>catalytic</note>
    </ligand>
</feature>
<keyword evidence="3 7" id="KW-1015">Disulfide bond</keyword>
<evidence type="ECO:0000256" key="10">
    <source>
        <dbReference type="RuleBase" id="RU361144"/>
    </source>
</evidence>
<dbReference type="AlphaFoldDB" id="A0A653DMG6"/>
<evidence type="ECO:0000313" key="12">
    <source>
        <dbReference type="Proteomes" id="UP000410492"/>
    </source>
</evidence>
<dbReference type="SUPFAM" id="SSF55486">
    <property type="entry name" value="Metalloproteases ('zincins'), catalytic domain"/>
    <property type="match status" value="1"/>
</dbReference>
<dbReference type="GO" id="GO:0005886">
    <property type="term" value="C:plasma membrane"/>
    <property type="evidence" value="ECO:0007669"/>
    <property type="project" value="TreeGrafter"/>
</dbReference>
<dbReference type="GO" id="GO:0004180">
    <property type="term" value="F:carboxypeptidase activity"/>
    <property type="evidence" value="ECO:0007669"/>
    <property type="project" value="UniProtKB-KW"/>
</dbReference>
<keyword evidence="10" id="KW-0645">Protease</keyword>
<keyword evidence="4 10" id="KW-0325">Glycoprotein</keyword>
<feature type="binding site" evidence="8">
    <location>
        <position position="175"/>
    </location>
    <ligand>
        <name>Zn(2+)</name>
        <dbReference type="ChEBI" id="CHEBI:29105"/>
        <label>2</label>
        <note>catalytic</note>
    </ligand>
</feature>
<protein>
    <recommendedName>
        <fullName evidence="10">Angiotensin-converting enzyme</fullName>
        <ecNumber evidence="10">3.4.-.-</ecNumber>
    </recommendedName>
</protein>
<evidence type="ECO:0000256" key="4">
    <source>
        <dbReference type="ARBA" id="ARBA00023180"/>
    </source>
</evidence>
<dbReference type="PROSITE" id="PS52011">
    <property type="entry name" value="PEPTIDASE_M2"/>
    <property type="match status" value="1"/>
</dbReference>
<dbReference type="Proteomes" id="UP000410492">
    <property type="component" value="Unassembled WGS sequence"/>
</dbReference>
<evidence type="ECO:0000256" key="5">
    <source>
        <dbReference type="PIRSR" id="PIRSR601548-2"/>
    </source>
</evidence>
<evidence type="ECO:0000256" key="6">
    <source>
        <dbReference type="PIRSR" id="PIRSR601548-3"/>
    </source>
</evidence>
<accession>A0A653DMG6</accession>
<keyword evidence="6 10" id="KW-0479">Metal-binding</keyword>
<dbReference type="GO" id="GO:0006508">
    <property type="term" value="P:proteolysis"/>
    <property type="evidence" value="ECO:0007669"/>
    <property type="project" value="UniProtKB-KW"/>
</dbReference>
<keyword evidence="10" id="KW-0121">Carboxypeptidase</keyword>
<feature type="binding site" evidence="6">
    <location>
        <position position="171"/>
    </location>
    <ligand>
        <name>Zn(2+)</name>
        <dbReference type="ChEBI" id="CHEBI:29105"/>
        <label>1</label>
        <note>catalytic</note>
    </ligand>
</feature>
<sequence length="420" mass="48884">MNGFADASEYYLREYTDECIKEKLKHYNRRLRPLYEQLHAYVRSKLRKTYGNCISETGPIPAHLLGDISAQKWGGIGPITLPYPEAFEDLSENLKQQEYRITDIARLAEDFHRSLNLSKMPHSFWKKSIFTKSSDRTMTCHPSAWDFCDGQDFRLKACLKADREGFEAVHHWMGHIQYFLQYQSLDVKMRSAASDALFDAVGGALSIAAFSLKHLKRLGLFHGRIDRKADINNLYLLALSKIPLFRSMYVALSWKWRVLSGKIKPENYNSQWWKLVEKYQGLKPPVPRSEKDLDPGNIYEIICGDPILKNFTALILQFQIFKELCEKSRQYQIFDKPNHLHSCDIYQSVDAGEALKTMMLYGRARPWTEVVKHFLSYGQLSDELNPDAMLEYFQPLHDWLKKENEKNGVYVGWTVSIQVD</sequence>
<feature type="disulfide bond" evidence="7 9">
    <location>
        <begin position="140"/>
        <end position="158"/>
    </location>
</feature>
<feature type="binding site" evidence="5">
    <location>
        <position position="15"/>
    </location>
    <ligand>
        <name>chloride</name>
        <dbReference type="ChEBI" id="CHEBI:17996"/>
        <label>1</label>
    </ligand>
</feature>
<dbReference type="OrthoDB" id="10029630at2759"/>
<name>A0A653DMG6_CALMS</name>
<dbReference type="GO" id="GO:0046872">
    <property type="term" value="F:metal ion binding"/>
    <property type="evidence" value="ECO:0007669"/>
    <property type="project" value="UniProtKB-KW"/>
</dbReference>
<keyword evidence="12" id="KW-1185">Reference proteome</keyword>
<keyword evidence="10" id="KW-0378">Hydrolase</keyword>
<dbReference type="Pfam" id="PF01401">
    <property type="entry name" value="Peptidase_M2"/>
    <property type="match status" value="1"/>
</dbReference>
<dbReference type="GO" id="GO:0005615">
    <property type="term" value="C:extracellular space"/>
    <property type="evidence" value="ECO:0007669"/>
    <property type="project" value="TreeGrafter"/>
</dbReference>
<reference evidence="11 12" key="1">
    <citation type="submission" date="2019-01" db="EMBL/GenBank/DDBJ databases">
        <authorList>
            <person name="Sayadi A."/>
        </authorList>
    </citation>
    <scope>NUCLEOTIDE SEQUENCE [LARGE SCALE GENOMIC DNA]</scope>
</reference>
<evidence type="ECO:0000256" key="8">
    <source>
        <dbReference type="PIRSR" id="PIRSR601548-8"/>
    </source>
</evidence>
<dbReference type="PRINTS" id="PR00791">
    <property type="entry name" value="PEPDIPTASEA"/>
</dbReference>
<gene>
    <name evidence="11" type="ORF">CALMAC_LOCUS18309</name>
</gene>
<keyword evidence="6 10" id="KW-0862">Zinc</keyword>
<feature type="disulfide bond" evidence="7 9">
    <location>
        <begin position="325"/>
        <end position="343"/>
    </location>
</feature>
<evidence type="ECO:0000256" key="7">
    <source>
        <dbReference type="PIRSR" id="PIRSR601548-4"/>
    </source>
</evidence>
<comment type="cofactor">
    <cofactor evidence="10">
        <name>Zn(2+)</name>
        <dbReference type="ChEBI" id="CHEBI:29105"/>
    </cofactor>
    <text evidence="10">Binds 1 zinc ion per subunit.</text>
</comment>
<evidence type="ECO:0000313" key="11">
    <source>
        <dbReference type="EMBL" id="VEN60702.1"/>
    </source>
</evidence>
<keyword evidence="2" id="KW-0732">Signal</keyword>
<dbReference type="CDD" id="cd06461">
    <property type="entry name" value="M2_ACE"/>
    <property type="match status" value="1"/>
</dbReference>
<dbReference type="PANTHER" id="PTHR10514:SF44">
    <property type="entry name" value="ANGIOTENSIN-CONVERTING ENZYME-RELATED"/>
    <property type="match status" value="1"/>
</dbReference>
<dbReference type="EC" id="3.4.-.-" evidence="10"/>
<proteinExistence type="inferred from homology"/>
<evidence type="ECO:0000256" key="1">
    <source>
        <dbReference type="ARBA" id="ARBA00008139"/>
    </source>
</evidence>
<evidence type="ECO:0000256" key="9">
    <source>
        <dbReference type="PROSITE-ProRule" id="PRU01355"/>
    </source>
</evidence>
<feature type="binding site" evidence="6">
    <location>
        <position position="175"/>
    </location>
    <ligand>
        <name>Zn(2+)</name>
        <dbReference type="ChEBI" id="CHEBI:29105"/>
        <label>1</label>
        <note>catalytic</note>
    </ligand>
</feature>
<dbReference type="GO" id="GO:0008237">
    <property type="term" value="F:metallopeptidase activity"/>
    <property type="evidence" value="ECO:0007669"/>
    <property type="project" value="UniProtKB-KW"/>
</dbReference>
<comment type="similarity">
    <text evidence="1 9 10">Belongs to the peptidase M2 family.</text>
</comment>
<dbReference type="PANTHER" id="PTHR10514">
    <property type="entry name" value="ANGIOTENSIN-CONVERTING ENZYME"/>
    <property type="match status" value="1"/>
</dbReference>